<accession>A0A2V2WN75</accession>
<sequence>MVSNASCPRVLTNREARWGSALAVFGATDQSKITVPSGSSVTLLGVKAAIPDQRLAVIHASRKTTRSLQSARPRIISSLSSSVKGRACFVSDRAAILRDPRITMSSGVEFIPSMDCSILAYCCRVDGAISNIATKKAAQLSSFIGCSCVQQSTENRKLPH</sequence>
<protein>
    <submittedName>
        <fullName evidence="1">Uncharacterized protein</fullName>
    </submittedName>
</protein>
<evidence type="ECO:0000313" key="1">
    <source>
        <dbReference type="EMBL" id="PWV10021.1"/>
    </source>
</evidence>
<dbReference type="VEuPathDB" id="TriTrypDB:TcCLB.511825.130"/>
<name>A0A2V2WN75_TRYCR</name>
<dbReference type="AlphaFoldDB" id="A0A2V2WN75"/>
<proteinExistence type="predicted"/>
<dbReference type="VEuPathDB" id="TriTrypDB:C3747_73g133"/>
<reference evidence="1 2" key="1">
    <citation type="journal article" date="2018" name="Microb. Genom.">
        <title>Expanding an expanded genome: long-read sequencing of Trypanosoma cruzi.</title>
        <authorList>
            <person name="Berna L."/>
            <person name="Rodriguez M."/>
            <person name="Chiribao M.L."/>
            <person name="Parodi-Talice A."/>
            <person name="Pita S."/>
            <person name="Rijo G."/>
            <person name="Alvarez-Valin F."/>
            <person name="Robello C."/>
        </authorList>
    </citation>
    <scope>NUCLEOTIDE SEQUENCE [LARGE SCALE GENOMIC DNA]</scope>
    <source>
        <strain evidence="1 2">TCC</strain>
    </source>
</reference>
<dbReference type="EMBL" id="PRFC01000073">
    <property type="protein sequence ID" value="PWV10021.1"/>
    <property type="molecule type" value="Genomic_DNA"/>
</dbReference>
<evidence type="ECO:0000313" key="2">
    <source>
        <dbReference type="Proteomes" id="UP000246078"/>
    </source>
</evidence>
<dbReference type="VEuPathDB" id="TriTrypDB:TcCL_Unassigned03134"/>
<dbReference type="VEuPathDB" id="TriTrypDB:TcG_01246"/>
<gene>
    <name evidence="1" type="ORF">C3747_73g133</name>
</gene>
<organism evidence="1 2">
    <name type="scientific">Trypanosoma cruzi</name>
    <dbReference type="NCBI Taxonomy" id="5693"/>
    <lineage>
        <taxon>Eukaryota</taxon>
        <taxon>Discoba</taxon>
        <taxon>Euglenozoa</taxon>
        <taxon>Kinetoplastea</taxon>
        <taxon>Metakinetoplastina</taxon>
        <taxon>Trypanosomatida</taxon>
        <taxon>Trypanosomatidae</taxon>
        <taxon>Trypanosoma</taxon>
        <taxon>Schizotrypanum</taxon>
    </lineage>
</organism>
<comment type="caution">
    <text evidence="1">The sequence shown here is derived from an EMBL/GenBank/DDBJ whole genome shotgun (WGS) entry which is preliminary data.</text>
</comment>
<dbReference type="Proteomes" id="UP000246078">
    <property type="component" value="Unassembled WGS sequence"/>
</dbReference>